<dbReference type="InterPro" id="IPR043128">
    <property type="entry name" value="Rev_trsase/Diguanyl_cyclase"/>
</dbReference>
<reference evidence="2 3" key="1">
    <citation type="journal article" date="2021" name="Commun. Biol.">
        <title>The genome of Shorea leprosula (Dipterocarpaceae) highlights the ecological relevance of drought in aseasonal tropical rainforests.</title>
        <authorList>
            <person name="Ng K.K.S."/>
            <person name="Kobayashi M.J."/>
            <person name="Fawcett J.A."/>
            <person name="Hatakeyama M."/>
            <person name="Paape T."/>
            <person name="Ng C.H."/>
            <person name="Ang C.C."/>
            <person name="Tnah L.H."/>
            <person name="Lee C.T."/>
            <person name="Nishiyama T."/>
            <person name="Sese J."/>
            <person name="O'Brien M.J."/>
            <person name="Copetti D."/>
            <person name="Mohd Noor M.I."/>
            <person name="Ong R.C."/>
            <person name="Putra M."/>
            <person name="Sireger I.Z."/>
            <person name="Indrioko S."/>
            <person name="Kosugi Y."/>
            <person name="Izuno A."/>
            <person name="Isagi Y."/>
            <person name="Lee S.L."/>
            <person name="Shimizu K.K."/>
        </authorList>
    </citation>
    <scope>NUCLEOTIDE SEQUENCE [LARGE SCALE GENOMIC DNA]</scope>
    <source>
        <strain evidence="2">214</strain>
    </source>
</reference>
<dbReference type="Gene3D" id="3.30.70.270">
    <property type="match status" value="1"/>
</dbReference>
<dbReference type="InterPro" id="IPR043502">
    <property type="entry name" value="DNA/RNA_pol_sf"/>
</dbReference>
<organism evidence="2 3">
    <name type="scientific">Rubroshorea leprosula</name>
    <dbReference type="NCBI Taxonomy" id="152421"/>
    <lineage>
        <taxon>Eukaryota</taxon>
        <taxon>Viridiplantae</taxon>
        <taxon>Streptophyta</taxon>
        <taxon>Embryophyta</taxon>
        <taxon>Tracheophyta</taxon>
        <taxon>Spermatophyta</taxon>
        <taxon>Magnoliopsida</taxon>
        <taxon>eudicotyledons</taxon>
        <taxon>Gunneridae</taxon>
        <taxon>Pentapetalae</taxon>
        <taxon>rosids</taxon>
        <taxon>malvids</taxon>
        <taxon>Malvales</taxon>
        <taxon>Dipterocarpaceae</taxon>
        <taxon>Rubroshorea</taxon>
    </lineage>
</organism>
<feature type="domain" description="Reverse transcriptase" evidence="1">
    <location>
        <begin position="124"/>
        <end position="194"/>
    </location>
</feature>
<keyword evidence="3" id="KW-1185">Reference proteome</keyword>
<dbReference type="PANTHER" id="PTHR24559:SF439">
    <property type="entry name" value="RETROTRANSPOSON, UNCLASSIFIED-LIKE PROTEIN"/>
    <property type="match status" value="1"/>
</dbReference>
<accession>A0AAV5L9I2</accession>
<evidence type="ECO:0000313" key="2">
    <source>
        <dbReference type="EMBL" id="GKV33898.1"/>
    </source>
</evidence>
<dbReference type="SUPFAM" id="SSF56672">
    <property type="entry name" value="DNA/RNA polymerases"/>
    <property type="match status" value="1"/>
</dbReference>
<dbReference type="PANTHER" id="PTHR24559">
    <property type="entry name" value="TRANSPOSON TY3-I GAG-POL POLYPROTEIN"/>
    <property type="match status" value="1"/>
</dbReference>
<dbReference type="EMBL" id="BPVZ01000103">
    <property type="protein sequence ID" value="GKV33898.1"/>
    <property type="molecule type" value="Genomic_DNA"/>
</dbReference>
<proteinExistence type="predicted"/>
<comment type="caution">
    <text evidence="2">The sequence shown here is derived from an EMBL/GenBank/DDBJ whole genome shotgun (WGS) entry which is preliminary data.</text>
</comment>
<evidence type="ECO:0000259" key="1">
    <source>
        <dbReference type="Pfam" id="PF00078"/>
    </source>
</evidence>
<sequence>MEEIKRKLAAYLVEKHISVDKSKVVHESEEEDLMDEVTLEELDLTPAKLDDLNVKIQDLLKEVNLGIEEEPKIIFIKGSLKPCMCEKIINILHEYKDCFAWVYLEMPGLDQKLVEHRLPIKEGTTYQRAINAIFHDMIDHFMEIYIDDLVVKSDEDEEHLKHLKMVFERMRMQDMKMNPLKCAFGVSLRNFLGYLVHERGLEVNFLRRFILNLARRTRAFSPLLKLKAKANFMWEQHHQTAFDEIK</sequence>
<protein>
    <recommendedName>
        <fullName evidence="1">Reverse transcriptase domain-containing protein</fullName>
    </recommendedName>
</protein>
<gene>
    <name evidence="2" type="ORF">SLEP1_g42341</name>
</gene>
<dbReference type="Proteomes" id="UP001054252">
    <property type="component" value="Unassembled WGS sequence"/>
</dbReference>
<evidence type="ECO:0000313" key="3">
    <source>
        <dbReference type="Proteomes" id="UP001054252"/>
    </source>
</evidence>
<dbReference type="InterPro" id="IPR053134">
    <property type="entry name" value="RNA-dir_DNA_polymerase"/>
</dbReference>
<dbReference type="Pfam" id="PF00078">
    <property type="entry name" value="RVT_1"/>
    <property type="match status" value="1"/>
</dbReference>
<name>A0AAV5L9I2_9ROSI</name>
<dbReference type="CDD" id="cd01647">
    <property type="entry name" value="RT_LTR"/>
    <property type="match status" value="1"/>
</dbReference>
<dbReference type="AlphaFoldDB" id="A0AAV5L9I2"/>
<dbReference type="InterPro" id="IPR000477">
    <property type="entry name" value="RT_dom"/>
</dbReference>